<evidence type="ECO:0000259" key="2">
    <source>
        <dbReference type="Pfam" id="PF06911"/>
    </source>
</evidence>
<feature type="compositionally biased region" description="Polar residues" evidence="1">
    <location>
        <begin position="400"/>
        <end position="412"/>
    </location>
</feature>
<feature type="domain" description="Senescence" evidence="2">
    <location>
        <begin position="186"/>
        <end position="287"/>
    </location>
</feature>
<keyword evidence="4" id="KW-1185">Reference proteome</keyword>
<dbReference type="InterPro" id="IPR009686">
    <property type="entry name" value="Senescence/spartin_C"/>
</dbReference>
<evidence type="ECO:0000313" key="4">
    <source>
        <dbReference type="Proteomes" id="UP001497512"/>
    </source>
</evidence>
<dbReference type="PANTHER" id="PTHR21068">
    <property type="entry name" value="SPARTIN"/>
    <property type="match status" value="1"/>
</dbReference>
<dbReference type="PANTHER" id="PTHR21068:SF49">
    <property type="entry name" value="SENESCENCE DOMAIN-CONTAINING PROTEIN"/>
    <property type="match status" value="1"/>
</dbReference>
<sequence length="431" mass="45904">MGSETDVVKISGAQLFLIDREESVLMQKGDFSLRLVKQEHSPLAAIVAAVGEVQWPIGKDAPALKVWNRHYTFALPGLMVYGLLFPAETPVEVLQQLEAVMNHYCTFEVHQEIAAAARHQISGSDGRSNMADYWTAMAPDVESTSLKIAQQICSKSSIAVAADHGSITTTHSIRASAEVVVGRGVPRMLKRMQQARRMSAIAKIMSMSVLKGAINASQHVASCSVGLDVNATDISNMSDHSSSGDVAVASVDAFAKLVEAVETAGNSVYGMTSAATAVGGGSGNDAAVVGNVINTSTWTLNQMGLIMLLQVIAASTALNTHKRRSTRSFTSREEEESPSSPRAASMSPASTTSEGSRLLSENYGQQTSPMRTQTFFGPSAVPAAAAALESSSAPIIDSRFTPTGNYSSSLNPRTLRRPNSRFRHYMGYSQP</sequence>
<proteinExistence type="predicted"/>
<feature type="compositionally biased region" description="Low complexity" evidence="1">
    <location>
        <begin position="338"/>
        <end position="354"/>
    </location>
</feature>
<dbReference type="Pfam" id="PF06911">
    <property type="entry name" value="Senescence"/>
    <property type="match status" value="1"/>
</dbReference>
<dbReference type="InterPro" id="IPR045036">
    <property type="entry name" value="Spartin-like"/>
</dbReference>
<reference evidence="3 4" key="1">
    <citation type="submission" date="2024-02" db="EMBL/GenBank/DDBJ databases">
        <authorList>
            <consortium name="ELIXIR-Norway"/>
            <consortium name="Elixir Norway"/>
        </authorList>
    </citation>
    <scope>NUCLEOTIDE SEQUENCE [LARGE SCALE GENOMIC DNA]</scope>
</reference>
<protein>
    <recommendedName>
        <fullName evidence="2">Senescence domain-containing protein</fullName>
    </recommendedName>
</protein>
<evidence type="ECO:0000313" key="3">
    <source>
        <dbReference type="EMBL" id="CAK9190596.1"/>
    </source>
</evidence>
<gene>
    <name evidence="3" type="ORF">CSSPTR1EN2_LOCUS969</name>
</gene>
<accession>A0ABP0T9Y6</accession>
<dbReference type="Proteomes" id="UP001497512">
    <property type="component" value="Chromosome 1"/>
</dbReference>
<organism evidence="3 4">
    <name type="scientific">Sphagnum troendelagicum</name>
    <dbReference type="NCBI Taxonomy" id="128251"/>
    <lineage>
        <taxon>Eukaryota</taxon>
        <taxon>Viridiplantae</taxon>
        <taxon>Streptophyta</taxon>
        <taxon>Embryophyta</taxon>
        <taxon>Bryophyta</taxon>
        <taxon>Sphagnophytina</taxon>
        <taxon>Sphagnopsida</taxon>
        <taxon>Sphagnales</taxon>
        <taxon>Sphagnaceae</taxon>
        <taxon>Sphagnum</taxon>
    </lineage>
</organism>
<name>A0ABP0T9Y6_9BRYO</name>
<feature type="region of interest" description="Disordered" evidence="1">
    <location>
        <begin position="392"/>
        <end position="416"/>
    </location>
</feature>
<evidence type="ECO:0000256" key="1">
    <source>
        <dbReference type="SAM" id="MobiDB-lite"/>
    </source>
</evidence>
<feature type="region of interest" description="Disordered" evidence="1">
    <location>
        <begin position="322"/>
        <end position="357"/>
    </location>
</feature>
<dbReference type="EMBL" id="OZ019893">
    <property type="protein sequence ID" value="CAK9190596.1"/>
    <property type="molecule type" value="Genomic_DNA"/>
</dbReference>